<keyword evidence="2" id="KW-1185">Reference proteome</keyword>
<dbReference type="PANTHER" id="PTHR43205:SF7">
    <property type="entry name" value="PROSTAGLANDIN REDUCTASE 1"/>
    <property type="match status" value="1"/>
</dbReference>
<comment type="caution">
    <text evidence="1">The sequence shown here is derived from an EMBL/GenBank/DDBJ whole genome shotgun (WGS) entry which is preliminary data.</text>
</comment>
<gene>
    <name evidence="1" type="ORF">TPAB3V08_LOCUS14698</name>
</gene>
<evidence type="ECO:0000313" key="1">
    <source>
        <dbReference type="EMBL" id="CAG2067755.1"/>
    </source>
</evidence>
<proteinExistence type="predicted"/>
<organism evidence="1 2">
    <name type="scientific">Timema podura</name>
    <name type="common">Walking stick</name>
    <dbReference type="NCBI Taxonomy" id="61482"/>
    <lineage>
        <taxon>Eukaryota</taxon>
        <taxon>Metazoa</taxon>
        <taxon>Ecdysozoa</taxon>
        <taxon>Arthropoda</taxon>
        <taxon>Hexapoda</taxon>
        <taxon>Insecta</taxon>
        <taxon>Pterygota</taxon>
        <taxon>Neoptera</taxon>
        <taxon>Polyneoptera</taxon>
        <taxon>Phasmatodea</taxon>
        <taxon>Timematodea</taxon>
        <taxon>Timematoidea</taxon>
        <taxon>Timematidae</taxon>
        <taxon>Timema</taxon>
    </lineage>
</organism>
<sequence>VGGSQSSAVTKKMKLFGRISVCGSISSYNSGSTPGDSVYESPTIQQYILANQLTIQRFRVGQWNDQWFDGLKQLVQWTKEVGKP</sequence>
<dbReference type="InterPro" id="IPR045010">
    <property type="entry name" value="MDR_fam"/>
</dbReference>
<evidence type="ECO:0000313" key="2">
    <source>
        <dbReference type="Proteomes" id="UP001153148"/>
    </source>
</evidence>
<dbReference type="PANTHER" id="PTHR43205">
    <property type="entry name" value="PROSTAGLANDIN REDUCTASE"/>
    <property type="match status" value="1"/>
</dbReference>
<protein>
    <submittedName>
        <fullName evidence="1">Uncharacterized protein</fullName>
    </submittedName>
</protein>
<feature type="non-terminal residue" evidence="1">
    <location>
        <position position="1"/>
    </location>
</feature>
<dbReference type="Proteomes" id="UP001153148">
    <property type="component" value="Unassembled WGS sequence"/>
</dbReference>
<dbReference type="Gene3D" id="3.40.50.720">
    <property type="entry name" value="NAD(P)-binding Rossmann-like Domain"/>
    <property type="match status" value="1"/>
</dbReference>
<dbReference type="EMBL" id="CAJPIN010074592">
    <property type="protein sequence ID" value="CAG2067755.1"/>
    <property type="molecule type" value="Genomic_DNA"/>
</dbReference>
<name>A0ABN7PNI3_TIMPD</name>
<reference evidence="1" key="1">
    <citation type="submission" date="2021-03" db="EMBL/GenBank/DDBJ databases">
        <authorList>
            <person name="Tran Van P."/>
        </authorList>
    </citation>
    <scope>NUCLEOTIDE SEQUENCE</scope>
</reference>
<accession>A0ABN7PNI3</accession>